<protein>
    <submittedName>
        <fullName evidence="2">Lantibiotic dehydratase</fullName>
    </submittedName>
</protein>
<dbReference type="Proteomes" id="UP000730482">
    <property type="component" value="Unassembled WGS sequence"/>
</dbReference>
<feature type="domain" description="Lantibiotic dehydratase N-terminal" evidence="1">
    <location>
        <begin position="636"/>
        <end position="802"/>
    </location>
</feature>
<dbReference type="EMBL" id="JAAFYZ010000121">
    <property type="protein sequence ID" value="MBS2550961.1"/>
    <property type="molecule type" value="Genomic_DNA"/>
</dbReference>
<proteinExistence type="predicted"/>
<dbReference type="Pfam" id="PF04738">
    <property type="entry name" value="Lant_dehydr_N"/>
    <property type="match status" value="2"/>
</dbReference>
<organism evidence="2 3">
    <name type="scientific">Catenulispora pinistramenti</name>
    <dbReference type="NCBI Taxonomy" id="2705254"/>
    <lineage>
        <taxon>Bacteria</taxon>
        <taxon>Bacillati</taxon>
        <taxon>Actinomycetota</taxon>
        <taxon>Actinomycetes</taxon>
        <taxon>Catenulisporales</taxon>
        <taxon>Catenulisporaceae</taxon>
        <taxon>Catenulispora</taxon>
    </lineage>
</organism>
<keyword evidence="3" id="KW-1185">Reference proteome</keyword>
<dbReference type="InterPro" id="IPR006827">
    <property type="entry name" value="Lant_deHydtase_N"/>
</dbReference>
<reference evidence="2 3" key="1">
    <citation type="submission" date="2020-02" db="EMBL/GenBank/DDBJ databases">
        <title>Acidophilic actinobacteria isolated from forest soil.</title>
        <authorList>
            <person name="Golinska P."/>
        </authorList>
    </citation>
    <scope>NUCLEOTIDE SEQUENCE [LARGE SCALE GENOMIC DNA]</scope>
    <source>
        <strain evidence="2 3">NL8</strain>
    </source>
</reference>
<comment type="caution">
    <text evidence="2">The sequence shown here is derived from an EMBL/GenBank/DDBJ whole genome shotgun (WGS) entry which is preliminary data.</text>
</comment>
<gene>
    <name evidence="2" type="ORF">KGQ19_29220</name>
</gene>
<feature type="domain" description="Lantibiotic dehydratase N-terminal" evidence="1">
    <location>
        <begin position="148"/>
        <end position="449"/>
    </location>
</feature>
<evidence type="ECO:0000313" key="3">
    <source>
        <dbReference type="Proteomes" id="UP000730482"/>
    </source>
</evidence>
<sequence>MSLHADRHPDQGIGVRVAGLPADALDASRLVRSTEIAVGIVRLDRDVEEDAAVISAELHQLIGDPGARAQALKPSLVGLRRAVHRGIRIRALLDTTGVPEVLGPRLAERIERHLKLRDERAEAFHELERVRADELSQAAVALADLLHDEDFAFGVSYASPDLYEDSNRWAGRLREDSGRRELDKAGVRLAKYAARAMAKPSPLSTFAASGLGRWSAAQEPGTGNRPAAWLEPTQRGHTVELSLLPLSRIAAALAHLPDFDAVARLRVNPFTATESVAGGDRLLFTAPGPAGSVRSLALNESLAALLHAARSARTPADLSSTLREAAGQANPEDAASATIHPLVAQLISAGLLERLLPVPDQELDAATLATWLDENSPVDGRSERLAGVLDALHAIAADLEHYPRTAPVEHRPIARRLHRNTASAARRLGLIASDDELDPRATFFHNSVLSSDAAVLDQSAWQDVVTHLSLVPGLLAPFDTLTPRRTALYERAVTESGAGFRQPLVSFVRDFGSWWEEQDSYEPIPRDAERQAAVLRLVERGRLDPESVRDLTADWIEPPASHDRYTCYVQAFPDGEGRIGAVLNTLACGRGIWRARTNRLLQVAQLGGSHDDLDEPAAGPLYAELDGGFASTLNQRTPELRYAIDLAASWSGRDRRHRINPDDLMVTADPAGQRLRLESRSSGREVRPMHLGLLATPLLPMPARLLVEAFGQTSYSFWSDWPQFWPAQAALTAQTAQFTTAAPGAPSRLPRVTLGSVVLRRAAWFLPPGTAPTPDPARSDASFLVQLHDWRERHAVPMRCFLRVLTVRTPGALPGATVQDKDRKPLYVDFSHRHLVRVFENAAASGRPLLLTEALPDLADAPAYPSGSRHAAEFVLEVGSSLEGA</sequence>
<name>A0ABS5KY17_9ACTN</name>
<accession>A0ABS5KY17</accession>
<evidence type="ECO:0000313" key="2">
    <source>
        <dbReference type="EMBL" id="MBS2550961.1"/>
    </source>
</evidence>
<evidence type="ECO:0000259" key="1">
    <source>
        <dbReference type="Pfam" id="PF04738"/>
    </source>
</evidence>
<dbReference type="RefSeq" id="WP_212014783.1">
    <property type="nucleotide sequence ID" value="NZ_JAAFYZ010000121.1"/>
</dbReference>